<feature type="transmembrane region" description="Helical" evidence="6">
    <location>
        <begin position="341"/>
        <end position="366"/>
    </location>
</feature>
<evidence type="ECO:0000256" key="4">
    <source>
        <dbReference type="ARBA" id="ARBA00022989"/>
    </source>
</evidence>
<gene>
    <name evidence="7" type="primary">lptG</name>
    <name evidence="7" type="ORF">J2D75_02090</name>
</gene>
<evidence type="ECO:0000256" key="5">
    <source>
        <dbReference type="ARBA" id="ARBA00023136"/>
    </source>
</evidence>
<feature type="transmembrane region" description="Helical" evidence="6">
    <location>
        <begin position="15"/>
        <end position="39"/>
    </location>
</feature>
<dbReference type="EMBL" id="JAFVMG010000001">
    <property type="protein sequence ID" value="MBO1327267.1"/>
    <property type="molecule type" value="Genomic_DNA"/>
</dbReference>
<name>A0ABS3LJP8_9PROT</name>
<evidence type="ECO:0000256" key="6">
    <source>
        <dbReference type="SAM" id="Phobius"/>
    </source>
</evidence>
<evidence type="ECO:0000256" key="2">
    <source>
        <dbReference type="ARBA" id="ARBA00022475"/>
    </source>
</evidence>
<dbReference type="InterPro" id="IPR030923">
    <property type="entry name" value="LptG"/>
</dbReference>
<evidence type="ECO:0000313" key="7">
    <source>
        <dbReference type="EMBL" id="MBO1327267.1"/>
    </source>
</evidence>
<dbReference type="Proteomes" id="UP000664399">
    <property type="component" value="Unassembled WGS sequence"/>
</dbReference>
<comment type="caution">
    <text evidence="7">The sequence shown here is derived from an EMBL/GenBank/DDBJ whole genome shotgun (WGS) entry which is preliminary data.</text>
</comment>
<keyword evidence="5 6" id="KW-0472">Membrane</keyword>
<protein>
    <submittedName>
        <fullName evidence="7">LPS export ABC transporter permease LptG</fullName>
    </submittedName>
</protein>
<feature type="transmembrane region" description="Helical" evidence="6">
    <location>
        <begin position="285"/>
        <end position="305"/>
    </location>
</feature>
<dbReference type="InterPro" id="IPR005495">
    <property type="entry name" value="LptG/LptF_permease"/>
</dbReference>
<sequence length="369" mass="39870">MTVAFTLSRYIAKQFVLSVLVMLASLTGMVCLFDFLDLLRRASAHPNAGPSVAAEIAGLHLPYFTILILPFATLLGGVFCFWRLTRSSELVVARAAGISVWQFLMAPLTSAILIGVFATTVVSPLSSIMYSWAEKLDQRYLRSDDGPLSISGGSLWLRQADQTTPHGIAILHARTVRFHNTALQIGNISVLRLNKNNDLISRIEAHSGYLDHGFWILDQASQTLPNELPSAVGRIVLPTDLTVNRVQESFASPDTLSVWALPSFIVLLDRSGFSSIRHRIHFQSLLALPVLSGTMCLVAAGFSMRPSRHGGVARMIGSGVAAGFLLFTVSKVAEQFGKSGVLPPVLAAWVPAVAGLCLAITLLLHLEDG</sequence>
<dbReference type="PANTHER" id="PTHR33529">
    <property type="entry name" value="SLR0882 PROTEIN-RELATED"/>
    <property type="match status" value="1"/>
</dbReference>
<evidence type="ECO:0000256" key="1">
    <source>
        <dbReference type="ARBA" id="ARBA00004651"/>
    </source>
</evidence>
<keyword evidence="3 6" id="KW-0812">Transmembrane</keyword>
<feature type="transmembrane region" description="Helical" evidence="6">
    <location>
        <begin position="60"/>
        <end position="84"/>
    </location>
</feature>
<keyword evidence="8" id="KW-1185">Reference proteome</keyword>
<dbReference type="RefSeq" id="WP_207852822.1">
    <property type="nucleotide sequence ID" value="NZ_JAFVMG010000001.1"/>
</dbReference>
<dbReference type="PANTHER" id="PTHR33529:SF2">
    <property type="entry name" value="LIPOPOLYSACCHARIDE EXPORT SYSTEM PERMEASE PROTEIN LPTG"/>
    <property type="match status" value="1"/>
</dbReference>
<proteinExistence type="predicted"/>
<feature type="transmembrane region" description="Helical" evidence="6">
    <location>
        <begin position="311"/>
        <end position="329"/>
    </location>
</feature>
<evidence type="ECO:0000313" key="8">
    <source>
        <dbReference type="Proteomes" id="UP000664399"/>
    </source>
</evidence>
<keyword evidence="4 6" id="KW-1133">Transmembrane helix</keyword>
<accession>A0ABS3LJP8</accession>
<dbReference type="NCBIfam" id="TIGR04408">
    <property type="entry name" value="LptG_lptG"/>
    <property type="match status" value="1"/>
</dbReference>
<keyword evidence="2" id="KW-1003">Cell membrane</keyword>
<feature type="transmembrane region" description="Helical" evidence="6">
    <location>
        <begin position="104"/>
        <end position="133"/>
    </location>
</feature>
<dbReference type="Pfam" id="PF03739">
    <property type="entry name" value="LptF_LptG"/>
    <property type="match status" value="1"/>
</dbReference>
<organism evidence="7 8">
    <name type="scientific">Acetobacter suratthaniensis</name>
    <dbReference type="NCBI Taxonomy" id="1502841"/>
    <lineage>
        <taxon>Bacteria</taxon>
        <taxon>Pseudomonadati</taxon>
        <taxon>Pseudomonadota</taxon>
        <taxon>Alphaproteobacteria</taxon>
        <taxon>Acetobacterales</taxon>
        <taxon>Acetobacteraceae</taxon>
        <taxon>Acetobacter</taxon>
    </lineage>
</organism>
<evidence type="ECO:0000256" key="3">
    <source>
        <dbReference type="ARBA" id="ARBA00022692"/>
    </source>
</evidence>
<reference evidence="7 8" key="1">
    <citation type="submission" date="2021-03" db="EMBL/GenBank/DDBJ databases">
        <title>The complete genome sequence of Acetobacter suratthaniensis TBRC 1719.</title>
        <authorList>
            <person name="Charoenyingcharoen P."/>
            <person name="Yukphan P."/>
        </authorList>
    </citation>
    <scope>NUCLEOTIDE SEQUENCE [LARGE SCALE GENOMIC DNA]</scope>
    <source>
        <strain evidence="7 8">TBRC 1719</strain>
    </source>
</reference>
<comment type="subcellular location">
    <subcellularLocation>
        <location evidence="1">Cell membrane</location>
        <topology evidence="1">Multi-pass membrane protein</topology>
    </subcellularLocation>
</comment>